<dbReference type="OrthoDB" id="9862524at2"/>
<dbReference type="KEGG" id="sep:SE_p610"/>
<proteinExistence type="predicted"/>
<sequence length="65" mass="7833">MKRQLLQNYILKRKYISNFTKSIRKDILKVTNSRYIIVCENPQRAGWGFLFTYALVVIDKEHNQQ</sequence>
<keyword evidence="1" id="KW-0614">Plasmid</keyword>
<geneLocation type="plasmid" evidence="1 2">
    <name>pSE-12228-06</name>
</geneLocation>
<name>A0A0H2VJB3_STAES</name>
<dbReference type="AlphaFoldDB" id="A0A0H2VJB3"/>
<evidence type="ECO:0000313" key="2">
    <source>
        <dbReference type="Proteomes" id="UP000001411"/>
    </source>
</evidence>
<dbReference type="HOGENOM" id="CLU_2847690_0_0_9"/>
<reference evidence="1 2" key="1">
    <citation type="journal article" date="2003" name="Mol. Microbiol.">
        <title>Genome-based analysis of virulence genes in a non-biofilm-forming Staphylococcus epidermidis strain (ATCC 12228).</title>
        <authorList>
            <person name="Zhang Y.Q."/>
            <person name="Ren S.X."/>
            <person name="Li H.L."/>
            <person name="Wang Y.X."/>
            <person name="Fu G."/>
            <person name="Yang J."/>
            <person name="Qin Z.Q."/>
            <person name="Miao Y.G."/>
            <person name="Wang W.Y."/>
            <person name="Chen R.S."/>
            <person name="Shen Y."/>
            <person name="Chen Z."/>
            <person name="Yuan Z.H."/>
            <person name="Zhao G.P."/>
            <person name="Qu D."/>
            <person name="Danchin A."/>
            <person name="Wen Y.M."/>
        </authorList>
    </citation>
    <scope>NUCLEOTIDE SEQUENCE [LARGE SCALE GENOMIC DNA]</scope>
    <source>
        <strain evidence="2">ATCC 12228 / FDA PCI 1200</strain>
        <plasmid evidence="1 2">pSE-12228-06</plasmid>
    </source>
</reference>
<dbReference type="EMBL" id="AE015935">
    <property type="protein sequence ID" value="AAO06212.1"/>
    <property type="molecule type" value="Genomic_DNA"/>
</dbReference>
<accession>A0A0H2VJB3</accession>
<protein>
    <submittedName>
        <fullName evidence="1">Uncharacterized protein</fullName>
    </submittedName>
</protein>
<gene>
    <name evidence="1" type="ordered locus">SE_p610</name>
</gene>
<organism evidence="1 2">
    <name type="scientific">Staphylococcus epidermidis (strain ATCC 12228 / FDA PCI 1200)</name>
    <dbReference type="NCBI Taxonomy" id="176280"/>
    <lineage>
        <taxon>Bacteria</taxon>
        <taxon>Bacillati</taxon>
        <taxon>Bacillota</taxon>
        <taxon>Bacilli</taxon>
        <taxon>Bacillales</taxon>
        <taxon>Staphylococcaceae</taxon>
        <taxon>Staphylococcus</taxon>
    </lineage>
</organism>
<dbReference type="Proteomes" id="UP000001411">
    <property type="component" value="Plasmid pSE-12228-06"/>
</dbReference>
<evidence type="ECO:0000313" key="1">
    <source>
        <dbReference type="EMBL" id="AAO06212.1"/>
    </source>
</evidence>